<feature type="modified residue" description="N6-(pyridoxal phosphate)lysine" evidence="3">
    <location>
        <position position="211"/>
    </location>
</feature>
<dbReference type="Pfam" id="PF01053">
    <property type="entry name" value="Cys_Met_Meta_PP"/>
    <property type="match status" value="1"/>
</dbReference>
<dbReference type="Gene3D" id="3.40.640.10">
    <property type="entry name" value="Type I PLP-dependent aspartate aminotransferase-like (Major domain)"/>
    <property type="match status" value="1"/>
</dbReference>
<comment type="cofactor">
    <cofactor evidence="1 4">
        <name>pyridoxal 5'-phosphate</name>
        <dbReference type="ChEBI" id="CHEBI:597326"/>
    </cofactor>
</comment>
<dbReference type="InterPro" id="IPR000277">
    <property type="entry name" value="Cys/Met-Metab_PyrdxlP-dep_enz"/>
</dbReference>
<proteinExistence type="inferred from homology"/>
<dbReference type="InterPro" id="IPR015421">
    <property type="entry name" value="PyrdxlP-dep_Trfase_major"/>
</dbReference>
<dbReference type="AlphaFoldDB" id="A0A9X0CUM7"/>
<comment type="caution">
    <text evidence="5">The sequence shown here is derived from an EMBL/GenBank/DDBJ whole genome shotgun (WGS) entry which is preliminary data.</text>
</comment>
<evidence type="ECO:0000313" key="5">
    <source>
        <dbReference type="EMBL" id="KAJ7376647.1"/>
    </source>
</evidence>
<evidence type="ECO:0000256" key="4">
    <source>
        <dbReference type="RuleBase" id="RU362118"/>
    </source>
</evidence>
<dbReference type="SUPFAM" id="SSF53383">
    <property type="entry name" value="PLP-dependent transferases"/>
    <property type="match status" value="1"/>
</dbReference>
<dbReference type="InterPro" id="IPR054542">
    <property type="entry name" value="Cys_met_metab_PP"/>
</dbReference>
<reference evidence="5" key="1">
    <citation type="submission" date="2023-01" db="EMBL/GenBank/DDBJ databases">
        <title>Genome assembly of the deep-sea coral Lophelia pertusa.</title>
        <authorList>
            <person name="Herrera S."/>
            <person name="Cordes E."/>
        </authorList>
    </citation>
    <scope>NUCLEOTIDE SEQUENCE</scope>
    <source>
        <strain evidence="5">USNM1676648</strain>
        <tissue evidence="5">Polyp</tissue>
    </source>
</reference>
<evidence type="ECO:0000256" key="1">
    <source>
        <dbReference type="ARBA" id="ARBA00001933"/>
    </source>
</evidence>
<dbReference type="PANTHER" id="PTHR11808">
    <property type="entry name" value="TRANS-SULFURATION ENZYME FAMILY MEMBER"/>
    <property type="match status" value="1"/>
</dbReference>
<dbReference type="FunFam" id="3.40.640.10:FF:000046">
    <property type="entry name" value="Cystathionine gamma-lyase"/>
    <property type="match status" value="1"/>
</dbReference>
<dbReference type="OrthoDB" id="3512640at2759"/>
<evidence type="ECO:0000313" key="6">
    <source>
        <dbReference type="Proteomes" id="UP001163046"/>
    </source>
</evidence>
<dbReference type="PIRSF" id="PIRSF001434">
    <property type="entry name" value="CGS"/>
    <property type="match status" value="1"/>
</dbReference>
<dbReference type="InterPro" id="IPR015422">
    <property type="entry name" value="PyrdxlP-dep_Trfase_small"/>
</dbReference>
<keyword evidence="6" id="KW-1185">Reference proteome</keyword>
<evidence type="ECO:0008006" key="7">
    <source>
        <dbReference type="Google" id="ProtNLM"/>
    </source>
</evidence>
<keyword evidence="2 3" id="KW-0663">Pyridoxal phosphate</keyword>
<evidence type="ECO:0000256" key="2">
    <source>
        <dbReference type="ARBA" id="ARBA00022898"/>
    </source>
</evidence>
<organism evidence="5 6">
    <name type="scientific">Desmophyllum pertusum</name>
    <dbReference type="NCBI Taxonomy" id="174260"/>
    <lineage>
        <taxon>Eukaryota</taxon>
        <taxon>Metazoa</taxon>
        <taxon>Cnidaria</taxon>
        <taxon>Anthozoa</taxon>
        <taxon>Hexacorallia</taxon>
        <taxon>Scleractinia</taxon>
        <taxon>Caryophylliina</taxon>
        <taxon>Caryophylliidae</taxon>
        <taxon>Desmophyllum</taxon>
    </lineage>
</organism>
<evidence type="ECO:0000256" key="3">
    <source>
        <dbReference type="PIRSR" id="PIRSR001434-2"/>
    </source>
</evidence>
<sequence length="376" mass="41002">MADEKSFLSSFESLAVASEWNPAEPPHPINVPIFSSSTFQLSSVAHAEELAGGKGGWLYSRWINPTTDAAAQALNSLEGGHGTLLFSSGMAAISTALFAVLKSGDHVVAPKMVYSGTLSLLQNILTRFGVECTFVDGSDISKYREAVKPNTKVLYCETPCNPTMTLTDLVEFGKLGKSLGIITMVDSTFASPFNQKPIKQGIDVIIHSCTKYLGGHSDITAGSLTLSSQQLFYECYELQKFFGGCLSPFDAFLLHRGMKTLHVRMERHNQNALEIAKFLEVHPKDYLSHPHHDIAKKQMTGFSGMPVNLKLISLQCPLGGVQSLIEVASAMTHPDKYISAAEKLEAGLKESLITIQRRFRECGRPKKRSGTSVGKV</sequence>
<dbReference type="EMBL" id="MU826394">
    <property type="protein sequence ID" value="KAJ7376647.1"/>
    <property type="molecule type" value="Genomic_DNA"/>
</dbReference>
<dbReference type="GO" id="GO:0019346">
    <property type="term" value="P:transsulfuration"/>
    <property type="evidence" value="ECO:0007669"/>
    <property type="project" value="InterPro"/>
</dbReference>
<dbReference type="CDD" id="cd00614">
    <property type="entry name" value="CGS_like"/>
    <property type="match status" value="1"/>
</dbReference>
<dbReference type="Proteomes" id="UP001163046">
    <property type="component" value="Unassembled WGS sequence"/>
</dbReference>
<name>A0A9X0CUM7_9CNID</name>
<dbReference type="PROSITE" id="PS00868">
    <property type="entry name" value="CYS_MET_METAB_PP"/>
    <property type="match status" value="1"/>
</dbReference>
<protein>
    <recommendedName>
        <fullName evidence="7">Gamma-cystathionase</fullName>
    </recommendedName>
</protein>
<dbReference type="InterPro" id="IPR015424">
    <property type="entry name" value="PyrdxlP-dep_Trfase"/>
</dbReference>
<accession>A0A9X0CUM7</accession>
<comment type="similarity">
    <text evidence="4">Belongs to the trans-sulfuration enzymes family.</text>
</comment>
<dbReference type="PANTHER" id="PTHR11808:SF80">
    <property type="entry name" value="CYSTATHIONINE GAMMA-LYASE"/>
    <property type="match status" value="1"/>
</dbReference>
<dbReference type="GO" id="GO:0030170">
    <property type="term" value="F:pyridoxal phosphate binding"/>
    <property type="evidence" value="ECO:0007669"/>
    <property type="project" value="InterPro"/>
</dbReference>
<dbReference type="GO" id="GO:0016846">
    <property type="term" value="F:carbon-sulfur lyase activity"/>
    <property type="evidence" value="ECO:0007669"/>
    <property type="project" value="TreeGrafter"/>
</dbReference>
<dbReference type="GO" id="GO:0005737">
    <property type="term" value="C:cytoplasm"/>
    <property type="evidence" value="ECO:0007669"/>
    <property type="project" value="TreeGrafter"/>
</dbReference>
<gene>
    <name evidence="5" type="ORF">OS493_033529</name>
</gene>
<dbReference type="Gene3D" id="3.90.1150.10">
    <property type="entry name" value="Aspartate Aminotransferase, domain 1"/>
    <property type="match status" value="1"/>
</dbReference>